<evidence type="ECO:0000313" key="2">
    <source>
        <dbReference type="Proteomes" id="UP000015105"/>
    </source>
</evidence>
<evidence type="ECO:0000313" key="1">
    <source>
        <dbReference type="EnsemblPlants" id="AET7Gv21003500.7"/>
    </source>
</evidence>
<dbReference type="EnsemblPlants" id="AET7Gv21003500.7">
    <property type="protein sequence ID" value="AET7Gv21003500.7"/>
    <property type="gene ID" value="AET7Gv21003500"/>
</dbReference>
<sequence length="68" mass="7512">GFKEKDLYHLLEKVGTPSGADDLEIAEADGWRDQTRSTSRFWLVATSAVTIRTVHTPSRAQKAAPTRA</sequence>
<dbReference type="Gramene" id="AET7Gv21003500.7">
    <property type="protein sequence ID" value="AET7Gv21003500.7"/>
    <property type="gene ID" value="AET7Gv21003500"/>
</dbReference>
<reference evidence="2" key="2">
    <citation type="journal article" date="2017" name="Nat. Plants">
        <title>The Aegilops tauschii genome reveals multiple impacts of transposons.</title>
        <authorList>
            <person name="Zhao G."/>
            <person name="Zou C."/>
            <person name="Li K."/>
            <person name="Wang K."/>
            <person name="Li T."/>
            <person name="Gao L."/>
            <person name="Zhang X."/>
            <person name="Wang H."/>
            <person name="Yang Z."/>
            <person name="Liu X."/>
            <person name="Jiang W."/>
            <person name="Mao L."/>
            <person name="Kong X."/>
            <person name="Jiao Y."/>
            <person name="Jia J."/>
        </authorList>
    </citation>
    <scope>NUCLEOTIDE SEQUENCE [LARGE SCALE GENOMIC DNA]</scope>
    <source>
        <strain evidence="2">cv. AL8/78</strain>
    </source>
</reference>
<dbReference type="AlphaFoldDB" id="A0A453SND0"/>
<reference evidence="1" key="5">
    <citation type="journal article" date="2021" name="G3 (Bethesda)">
        <title>Aegilops tauschii genome assembly Aet v5.0 features greater sequence contiguity and improved annotation.</title>
        <authorList>
            <person name="Wang L."/>
            <person name="Zhu T."/>
            <person name="Rodriguez J.C."/>
            <person name="Deal K.R."/>
            <person name="Dubcovsky J."/>
            <person name="McGuire P.E."/>
            <person name="Lux T."/>
            <person name="Spannagl M."/>
            <person name="Mayer K.F.X."/>
            <person name="Baldrich P."/>
            <person name="Meyers B.C."/>
            <person name="Huo N."/>
            <person name="Gu Y.Q."/>
            <person name="Zhou H."/>
            <person name="Devos K.M."/>
            <person name="Bennetzen J.L."/>
            <person name="Unver T."/>
            <person name="Budak H."/>
            <person name="Gulick P.J."/>
            <person name="Galiba G."/>
            <person name="Kalapos B."/>
            <person name="Nelson D.R."/>
            <person name="Li P."/>
            <person name="You F.M."/>
            <person name="Luo M.C."/>
            <person name="Dvorak J."/>
        </authorList>
    </citation>
    <scope>NUCLEOTIDE SEQUENCE [LARGE SCALE GENOMIC DNA]</scope>
    <source>
        <strain evidence="1">cv. AL8/78</strain>
    </source>
</reference>
<keyword evidence="2" id="KW-1185">Reference proteome</keyword>
<name>A0A453SND0_AEGTS</name>
<protein>
    <submittedName>
        <fullName evidence="1">Uncharacterized protein</fullName>
    </submittedName>
</protein>
<reference evidence="1" key="3">
    <citation type="journal article" date="2017" name="Nature">
        <title>Genome sequence of the progenitor of the wheat D genome Aegilops tauschii.</title>
        <authorList>
            <person name="Luo M.C."/>
            <person name="Gu Y.Q."/>
            <person name="Puiu D."/>
            <person name="Wang H."/>
            <person name="Twardziok S.O."/>
            <person name="Deal K.R."/>
            <person name="Huo N."/>
            <person name="Zhu T."/>
            <person name="Wang L."/>
            <person name="Wang Y."/>
            <person name="McGuire P.E."/>
            <person name="Liu S."/>
            <person name="Long H."/>
            <person name="Ramasamy R.K."/>
            <person name="Rodriguez J.C."/>
            <person name="Van S.L."/>
            <person name="Yuan L."/>
            <person name="Wang Z."/>
            <person name="Xia Z."/>
            <person name="Xiao L."/>
            <person name="Anderson O.D."/>
            <person name="Ouyang S."/>
            <person name="Liang Y."/>
            <person name="Zimin A.V."/>
            <person name="Pertea G."/>
            <person name="Qi P."/>
            <person name="Bennetzen J.L."/>
            <person name="Dai X."/>
            <person name="Dawson M.W."/>
            <person name="Muller H.G."/>
            <person name="Kugler K."/>
            <person name="Rivarola-Duarte L."/>
            <person name="Spannagl M."/>
            <person name="Mayer K.F.X."/>
            <person name="Lu F.H."/>
            <person name="Bevan M.W."/>
            <person name="Leroy P."/>
            <person name="Li P."/>
            <person name="You F.M."/>
            <person name="Sun Q."/>
            <person name="Liu Z."/>
            <person name="Lyons E."/>
            <person name="Wicker T."/>
            <person name="Salzberg S.L."/>
            <person name="Devos K.M."/>
            <person name="Dvorak J."/>
        </authorList>
    </citation>
    <scope>NUCLEOTIDE SEQUENCE [LARGE SCALE GENOMIC DNA]</scope>
    <source>
        <strain evidence="1">cv. AL8/78</strain>
    </source>
</reference>
<reference evidence="1" key="4">
    <citation type="submission" date="2019-03" db="UniProtKB">
        <authorList>
            <consortium name="EnsemblPlants"/>
        </authorList>
    </citation>
    <scope>IDENTIFICATION</scope>
</reference>
<dbReference type="Proteomes" id="UP000015105">
    <property type="component" value="Chromosome 7D"/>
</dbReference>
<reference evidence="2" key="1">
    <citation type="journal article" date="2014" name="Science">
        <title>Ancient hybridizations among the ancestral genomes of bread wheat.</title>
        <authorList>
            <consortium name="International Wheat Genome Sequencing Consortium,"/>
            <person name="Marcussen T."/>
            <person name="Sandve S.R."/>
            <person name="Heier L."/>
            <person name="Spannagl M."/>
            <person name="Pfeifer M."/>
            <person name="Jakobsen K.S."/>
            <person name="Wulff B.B."/>
            <person name="Steuernagel B."/>
            <person name="Mayer K.F."/>
            <person name="Olsen O.A."/>
        </authorList>
    </citation>
    <scope>NUCLEOTIDE SEQUENCE [LARGE SCALE GENOMIC DNA]</scope>
    <source>
        <strain evidence="2">cv. AL8/78</strain>
    </source>
</reference>
<organism evidence="1 2">
    <name type="scientific">Aegilops tauschii subsp. strangulata</name>
    <name type="common">Goatgrass</name>
    <dbReference type="NCBI Taxonomy" id="200361"/>
    <lineage>
        <taxon>Eukaryota</taxon>
        <taxon>Viridiplantae</taxon>
        <taxon>Streptophyta</taxon>
        <taxon>Embryophyta</taxon>
        <taxon>Tracheophyta</taxon>
        <taxon>Spermatophyta</taxon>
        <taxon>Magnoliopsida</taxon>
        <taxon>Liliopsida</taxon>
        <taxon>Poales</taxon>
        <taxon>Poaceae</taxon>
        <taxon>BOP clade</taxon>
        <taxon>Pooideae</taxon>
        <taxon>Triticodae</taxon>
        <taxon>Triticeae</taxon>
        <taxon>Triticinae</taxon>
        <taxon>Aegilops</taxon>
    </lineage>
</organism>
<accession>A0A453SND0</accession>
<proteinExistence type="predicted"/>